<name>A0A4R2NS23_9FLAO</name>
<accession>A0A4R2NS23</accession>
<keyword evidence="2" id="KW-1185">Reference proteome</keyword>
<reference evidence="1 2" key="1">
    <citation type="submission" date="2019-03" db="EMBL/GenBank/DDBJ databases">
        <title>Genomic Encyclopedia of Type Strains, Phase IV (KMG-IV): sequencing the most valuable type-strain genomes for metagenomic binning, comparative biology and taxonomic classification.</title>
        <authorList>
            <person name="Goeker M."/>
        </authorList>
    </citation>
    <scope>NUCLEOTIDE SEQUENCE [LARGE SCALE GENOMIC DNA]</scope>
    <source>
        <strain evidence="1 2">DSM 14836</strain>
    </source>
</reference>
<proteinExistence type="predicted"/>
<comment type="caution">
    <text evidence="1">The sequence shown here is derived from an EMBL/GenBank/DDBJ whole genome shotgun (WGS) entry which is preliminary data.</text>
</comment>
<dbReference type="EMBL" id="SLXM01000006">
    <property type="protein sequence ID" value="TCP24208.1"/>
    <property type="molecule type" value="Genomic_DNA"/>
</dbReference>
<organism evidence="1 2">
    <name type="scientific">Tenacibaculum skagerrakense</name>
    <dbReference type="NCBI Taxonomy" id="186571"/>
    <lineage>
        <taxon>Bacteria</taxon>
        <taxon>Pseudomonadati</taxon>
        <taxon>Bacteroidota</taxon>
        <taxon>Flavobacteriia</taxon>
        <taxon>Flavobacteriales</taxon>
        <taxon>Flavobacteriaceae</taxon>
        <taxon>Tenacibaculum</taxon>
    </lineage>
</organism>
<evidence type="ECO:0000313" key="2">
    <source>
        <dbReference type="Proteomes" id="UP000294564"/>
    </source>
</evidence>
<dbReference type="Proteomes" id="UP000294564">
    <property type="component" value="Unassembled WGS sequence"/>
</dbReference>
<dbReference type="AlphaFoldDB" id="A0A4R2NS23"/>
<gene>
    <name evidence="1" type="ORF">EV195_1065</name>
</gene>
<evidence type="ECO:0000313" key="1">
    <source>
        <dbReference type="EMBL" id="TCP24208.1"/>
    </source>
</evidence>
<protein>
    <submittedName>
        <fullName evidence="1">Uncharacterized protein</fullName>
    </submittedName>
</protein>
<sequence>MFYFMEKNKALLLIHGIKQNSDFNTLPKHISDKFISFKKNILELENLNRESNSIEYSSQKDSLFQLKKQFELFKDSIYNKNPNLSSKTSEIKLTNLKTVQNNLDENTLVISYISNEENFRKKTLLAQLISSNNIYSFEIINYNNFEKNCNEFRDLISKPLKTENQFNNFKNVSYALYNYLLPNDSLKNLVEKRKI</sequence>